<evidence type="ECO:0000256" key="1">
    <source>
        <dbReference type="ARBA" id="ARBA00004651"/>
    </source>
</evidence>
<gene>
    <name evidence="10" type="ORF">ACFOWE_04250</name>
</gene>
<feature type="transmembrane region" description="Helical" evidence="7">
    <location>
        <begin position="16"/>
        <end position="36"/>
    </location>
</feature>
<dbReference type="RefSeq" id="WP_377285497.1">
    <property type="nucleotide sequence ID" value="NZ_JBHSBM010000010.1"/>
</dbReference>
<evidence type="ECO:0000259" key="8">
    <source>
        <dbReference type="Pfam" id="PF02687"/>
    </source>
</evidence>
<dbReference type="EMBL" id="JBHSBM010000010">
    <property type="protein sequence ID" value="MFC4057490.1"/>
    <property type="molecule type" value="Genomic_DNA"/>
</dbReference>
<feature type="transmembrane region" description="Helical" evidence="7">
    <location>
        <begin position="258"/>
        <end position="285"/>
    </location>
</feature>
<keyword evidence="4 7" id="KW-1133">Transmembrane helix</keyword>
<keyword evidence="3 7" id="KW-0812">Transmembrane</keyword>
<feature type="domain" description="MacB-like periplasmic core" evidence="9">
    <location>
        <begin position="17"/>
        <end position="230"/>
    </location>
</feature>
<dbReference type="InterPro" id="IPR003838">
    <property type="entry name" value="ABC3_permease_C"/>
</dbReference>
<feature type="domain" description="ABC3 transporter permease C-terminal" evidence="8">
    <location>
        <begin position="719"/>
        <end position="832"/>
    </location>
</feature>
<dbReference type="InterPro" id="IPR050250">
    <property type="entry name" value="Macrolide_Exporter_MacB"/>
</dbReference>
<dbReference type="Pfam" id="PF12704">
    <property type="entry name" value="MacB_PCD"/>
    <property type="match status" value="2"/>
</dbReference>
<feature type="transmembrane region" description="Helical" evidence="7">
    <location>
        <begin position="399"/>
        <end position="425"/>
    </location>
</feature>
<feature type="domain" description="ABC3 transporter permease C-terminal" evidence="8">
    <location>
        <begin position="265"/>
        <end position="384"/>
    </location>
</feature>
<evidence type="ECO:0000256" key="5">
    <source>
        <dbReference type="ARBA" id="ARBA00023136"/>
    </source>
</evidence>
<feature type="transmembrane region" description="Helical" evidence="7">
    <location>
        <begin position="767"/>
        <end position="790"/>
    </location>
</feature>
<dbReference type="PANTHER" id="PTHR30572">
    <property type="entry name" value="MEMBRANE COMPONENT OF TRANSPORTER-RELATED"/>
    <property type="match status" value="1"/>
</dbReference>
<evidence type="ECO:0000313" key="11">
    <source>
        <dbReference type="Proteomes" id="UP001595850"/>
    </source>
</evidence>
<keyword evidence="11" id="KW-1185">Reference proteome</keyword>
<evidence type="ECO:0000256" key="2">
    <source>
        <dbReference type="ARBA" id="ARBA00022475"/>
    </source>
</evidence>
<name>A0ABV8I372_9ACTN</name>
<sequence length="840" mass="87176">MLRTTLAGLRAHRLRLLLTSLAIALGVGFIAGTFVLTDTIQAGYTEKFAAAGDRIDVAVFPGKDGEGRPDERPVLSDAVLEKVRRVDGLADAQGLVRGTAALLGKDGKAAGDFPTNGVSIPRGALNRTVITAGAAPADGRQAVLDDNTAKKYGFAVGDTIAVLDSEEVRHEFTLVGLFDVGLDQELAYSGAVGFTTETARAMTGAKGFGEIDALAAEGTGQQELRDAVAAALGKGFTVKTGEDYAADMAQANGADNRMITLGLLLFGVVSMFVAALVIYNTFNILVAQRTREMALLRCIGATRRQVFGSVVLESAVVGLVSSVLGLLLGYGLGAGALAVLRSLDAPLPSSAVSLAPRTIAVGLVIGLVVTVGAALLPARSATRVAPIAALRTQVEEHTFRAGVVRVVFAALFLLAGGGVTAAGLVMDAGQAALLAVMAGGALVFLAVLILGPVLVRPLSAFAGWLPARLFGVAGRLATDNSRRNPKRSATTTVALTVGVTLMTLIAVLTGTLRETYSAKLDEQFPVDYMVQPQDWDAQLPRALAEDLRSRPELTSVLALRGTTAEVGGKGAEYEVGTFTAAADFRPELESGSLGELRPGTAMLEEGAARSLGVGVGDRVPVETKEAGTVELTVVALFDRESASLSEVTVPEREFDRYFGAVGDSRIMVNARDGVALERARAAVDAAAQPYPTAKVASSTDIRGEFDEALDMMLMIITGLLGLAVLISLLGIANTLSLSVHERTRESALLRALGLTRPQLRRMLSVEALILGLIGALVGVVLGVVYAWAAAHTLTNDVHFEVPVLQVLAFMALSGLAGVVAAVLPARRAARASIVGSLASG</sequence>
<organism evidence="10 11">
    <name type="scientific">Planomonospora corallina</name>
    <dbReference type="NCBI Taxonomy" id="1806052"/>
    <lineage>
        <taxon>Bacteria</taxon>
        <taxon>Bacillati</taxon>
        <taxon>Actinomycetota</taxon>
        <taxon>Actinomycetes</taxon>
        <taxon>Streptosporangiales</taxon>
        <taxon>Streptosporangiaceae</taxon>
        <taxon>Planomonospora</taxon>
    </lineage>
</organism>
<comment type="similarity">
    <text evidence="6">Belongs to the ABC-4 integral membrane protein family.</text>
</comment>
<feature type="transmembrane region" description="Helical" evidence="7">
    <location>
        <begin position="802"/>
        <end position="823"/>
    </location>
</feature>
<reference evidence="11" key="1">
    <citation type="journal article" date="2019" name="Int. J. Syst. Evol. Microbiol.">
        <title>The Global Catalogue of Microorganisms (GCM) 10K type strain sequencing project: providing services to taxonomists for standard genome sequencing and annotation.</title>
        <authorList>
            <consortium name="The Broad Institute Genomics Platform"/>
            <consortium name="The Broad Institute Genome Sequencing Center for Infectious Disease"/>
            <person name="Wu L."/>
            <person name="Ma J."/>
        </authorList>
    </citation>
    <scope>NUCLEOTIDE SEQUENCE [LARGE SCALE GENOMIC DNA]</scope>
    <source>
        <strain evidence="11">TBRC 4489</strain>
    </source>
</reference>
<feature type="transmembrane region" description="Helical" evidence="7">
    <location>
        <begin position="711"/>
        <end position="735"/>
    </location>
</feature>
<keyword evidence="2" id="KW-1003">Cell membrane</keyword>
<evidence type="ECO:0000259" key="9">
    <source>
        <dbReference type="Pfam" id="PF12704"/>
    </source>
</evidence>
<feature type="transmembrane region" description="Helical" evidence="7">
    <location>
        <begin position="431"/>
        <end position="455"/>
    </location>
</feature>
<feature type="transmembrane region" description="Helical" evidence="7">
    <location>
        <begin position="492"/>
        <end position="512"/>
    </location>
</feature>
<evidence type="ECO:0000256" key="7">
    <source>
        <dbReference type="SAM" id="Phobius"/>
    </source>
</evidence>
<dbReference type="InterPro" id="IPR025857">
    <property type="entry name" value="MacB_PCD"/>
</dbReference>
<dbReference type="PANTHER" id="PTHR30572:SF4">
    <property type="entry name" value="ABC TRANSPORTER PERMEASE YTRF"/>
    <property type="match status" value="1"/>
</dbReference>
<evidence type="ECO:0000313" key="10">
    <source>
        <dbReference type="EMBL" id="MFC4057490.1"/>
    </source>
</evidence>
<accession>A0ABV8I372</accession>
<comment type="subcellular location">
    <subcellularLocation>
        <location evidence="1">Cell membrane</location>
        <topology evidence="1">Multi-pass membrane protein</topology>
    </subcellularLocation>
</comment>
<dbReference type="Pfam" id="PF02687">
    <property type="entry name" value="FtsX"/>
    <property type="match status" value="2"/>
</dbReference>
<keyword evidence="5 7" id="KW-0472">Membrane</keyword>
<evidence type="ECO:0000256" key="4">
    <source>
        <dbReference type="ARBA" id="ARBA00022989"/>
    </source>
</evidence>
<evidence type="ECO:0000256" key="6">
    <source>
        <dbReference type="ARBA" id="ARBA00038076"/>
    </source>
</evidence>
<feature type="transmembrane region" description="Helical" evidence="7">
    <location>
        <begin position="359"/>
        <end position="378"/>
    </location>
</feature>
<proteinExistence type="inferred from homology"/>
<protein>
    <submittedName>
        <fullName evidence="10">ABC transporter permease</fullName>
    </submittedName>
</protein>
<feature type="transmembrane region" description="Helical" evidence="7">
    <location>
        <begin position="306"/>
        <end position="339"/>
    </location>
</feature>
<comment type="caution">
    <text evidence="10">The sequence shown here is derived from an EMBL/GenBank/DDBJ whole genome shotgun (WGS) entry which is preliminary data.</text>
</comment>
<dbReference type="Proteomes" id="UP001595850">
    <property type="component" value="Unassembled WGS sequence"/>
</dbReference>
<feature type="domain" description="MacB-like periplasmic core" evidence="9">
    <location>
        <begin position="488"/>
        <end position="685"/>
    </location>
</feature>
<evidence type="ECO:0000256" key="3">
    <source>
        <dbReference type="ARBA" id="ARBA00022692"/>
    </source>
</evidence>